<reference evidence="2" key="1">
    <citation type="journal article" date="2020" name="bioRxiv">
        <title>Comparative genomics of Chlamydomonas.</title>
        <authorList>
            <person name="Craig R.J."/>
            <person name="Hasan A.R."/>
            <person name="Ness R.W."/>
            <person name="Keightley P.D."/>
        </authorList>
    </citation>
    <scope>NUCLEOTIDE SEQUENCE</scope>
    <source>
        <strain evidence="2">CCAP 11/173</strain>
    </source>
</reference>
<gene>
    <name evidence="2" type="ORF">HYH02_004940</name>
</gene>
<dbReference type="Proteomes" id="UP000613740">
    <property type="component" value="Unassembled WGS sequence"/>
</dbReference>
<protein>
    <submittedName>
        <fullName evidence="2">Uncharacterized protein</fullName>
    </submittedName>
</protein>
<dbReference type="EMBL" id="JAEHOD010000011">
    <property type="protein sequence ID" value="KAG2450438.1"/>
    <property type="molecule type" value="Genomic_DNA"/>
</dbReference>
<evidence type="ECO:0000256" key="1">
    <source>
        <dbReference type="SAM" id="MobiDB-lite"/>
    </source>
</evidence>
<name>A0A835WNF7_9CHLO</name>
<accession>A0A835WNF7</accession>
<organism evidence="2 3">
    <name type="scientific">Chlamydomonas schloesseri</name>
    <dbReference type="NCBI Taxonomy" id="2026947"/>
    <lineage>
        <taxon>Eukaryota</taxon>
        <taxon>Viridiplantae</taxon>
        <taxon>Chlorophyta</taxon>
        <taxon>core chlorophytes</taxon>
        <taxon>Chlorophyceae</taxon>
        <taxon>CS clade</taxon>
        <taxon>Chlamydomonadales</taxon>
        <taxon>Chlamydomonadaceae</taxon>
        <taxon>Chlamydomonas</taxon>
    </lineage>
</organism>
<evidence type="ECO:0000313" key="3">
    <source>
        <dbReference type="Proteomes" id="UP000613740"/>
    </source>
</evidence>
<feature type="compositionally biased region" description="Low complexity" evidence="1">
    <location>
        <begin position="49"/>
        <end position="65"/>
    </location>
</feature>
<feature type="compositionally biased region" description="Low complexity" evidence="1">
    <location>
        <begin position="307"/>
        <end position="338"/>
    </location>
</feature>
<feature type="region of interest" description="Disordered" evidence="1">
    <location>
        <begin position="307"/>
        <end position="352"/>
    </location>
</feature>
<sequence length="1319" mass="135706">MRALLKCPIGSQRKSLTLLADSQEAPRQAWRSSHTKPQRNVKVGAAQHPSSTSTATTVVPASASPSPSAFSYLGLGSRNSDSVDAASSTLSSTSSSSQLLELGPGGAAAAVLSGGAGSAGAALLRSLQAAAGRLGTSIEQLLYDGFAESMPGWSPGQACAVLMTLALLKRRPADEWLAEFYALTAARLGECSEAELAMLSYGLSELALTPPQPWGEALLAAALSLAEAAAPEAAAAAAPPLLGMDEDLAVLPAGPAAAPRHRPQVRPVLNGPGAAAAAASAAGGEQSGLALLTATLKSLVGAGGLGAAPAASRRRSPLYTASPPTPSPTAATSLDSSPQGAAGESEPPLVRPINSAYDMEDVVYGTASSREGRSSAIAELLLEPAAALWGGVQRVATAATAAARRRRAGSELVTVVYNLTAAGVRVEPLWLGRFLEAMGPRLRDLSGCDLRCLLLVAAEACGPDALCPEPPSRAWQAQLYARMDGVNWSLQGRNLVGCLDSIATLGLRPPAPWVRRQLTAIQPSLPALPNSCLVQLAPLLTALPLPHPTSASGAASVAGAADAAGSSGSRKWFDEWVSDYRTVVWERRGGLTAASLLSIMTGVAAVTPGQLTAQPSAAGVSAAAAAAAAAATPGSVPPEAKSLLRSRASAMPYMEWREQMAAAVAALLPGSGMVELCEAWQALAEAEGQVAAAQGDVSGSGGPALAKEVFELRELVAAWLAQSSKSQLAGSDVPHVLSSLAAAGAHVPGPALAALVGASEPLLGGLTCGELVTVALSLVRLAYRPNMAWQAAFCAATRRRLGLMTPPQRASLLVAAASLGLHLPEPWLRDFFAASLAPGAAGSSSSSITSNGSSSSSVIASVLSGPASHLGDGVALDGPQLANVLWAVSCVAPEPPAAWLTAWEYASMPRLRELGPNMLAVVLKAMSTLHYKPSRAWQSAYFAAVRRRLFAAGAAQLRWPTASAAPSAAPSAAASLDLQSLSSATTDASPTASQSGAEQTAAAAAATASTASSTDDTAWMDVADTAPSTLASSGSSGSGGAHRTGLNMLSNSVTPESLNSIVYSLASLDLDPPAAWLDELMDAVRCKLSMLSTLDLSVVLAFLVARNHRPNDEWWEAFLEALQSRFESLSAIEMASQLIMLNALKVSPTAEWLDAFCDATQTRLTNFGPSHLLQVLSCLHLFRHRPCQAWMGAYMRAVEACLGRFSATELARVLMLLDHLNQRPSAAFMNRFYDVSVPGLAGLEPQELVNCAWAAVSCSSVHPDASWTDALVAAARPRVAALSQPQLRVLVAALGHMQRSTPTPAAVDFLAFAREFLVV</sequence>
<proteinExistence type="predicted"/>
<feature type="region of interest" description="Disordered" evidence="1">
    <location>
        <begin position="18"/>
        <end position="65"/>
    </location>
</feature>
<dbReference type="OrthoDB" id="539480at2759"/>
<comment type="caution">
    <text evidence="2">The sequence shown here is derived from an EMBL/GenBank/DDBJ whole genome shotgun (WGS) entry which is preliminary data.</text>
</comment>
<evidence type="ECO:0000313" key="2">
    <source>
        <dbReference type="EMBL" id="KAG2450438.1"/>
    </source>
</evidence>
<keyword evidence="3" id="KW-1185">Reference proteome</keyword>